<comment type="caution">
    <text evidence="1">The sequence shown here is derived from an EMBL/GenBank/DDBJ whole genome shotgun (WGS) entry which is preliminary data.</text>
</comment>
<gene>
    <name evidence="1" type="ORF">E6A44_006835</name>
</gene>
<dbReference type="InterPro" id="IPR006311">
    <property type="entry name" value="TAT_signal"/>
</dbReference>
<sequence length="274" mass="30081">MTTRRSFLKKQLLLGGSVIFATGIDNTAKAAKYIYAKGHPNALNLLCSSSVEHLTQYRQTINNFEMGSVNLFAGSISNTNQFNDLTYDLGKANYHAVNFSWQNSKLTSQEIAKILKASSSSFVNCNYAFESKQLQAAVLPYVIVYCGNTKIGITGIGAKTSHNEIRYTDPAVALNKVAKLLKTEQNCDKVICLADLGFIKTQELNNLVLAQSSANVDVVVGAGENPSGATAWSYKNTDKQEVLVSANKNDHRHTNLLQFNTNNNQILNFNTKNI</sequence>
<evidence type="ECO:0000313" key="2">
    <source>
        <dbReference type="Proteomes" id="UP001517247"/>
    </source>
</evidence>
<evidence type="ECO:0000313" key="1">
    <source>
        <dbReference type="EMBL" id="MFN0255281.1"/>
    </source>
</evidence>
<name>A0ABW9J431_9SPHI</name>
<keyword evidence="2" id="KW-1185">Reference proteome</keyword>
<dbReference type="Gene3D" id="3.60.21.10">
    <property type="match status" value="1"/>
</dbReference>
<reference evidence="1 2" key="1">
    <citation type="submission" date="2024-12" db="EMBL/GenBank/DDBJ databases">
        <authorList>
            <person name="Hu S."/>
        </authorList>
    </citation>
    <scope>NUCLEOTIDE SEQUENCE [LARGE SCALE GENOMIC DNA]</scope>
    <source>
        <strain evidence="1 2">THG-T11</strain>
    </source>
</reference>
<dbReference type="PANTHER" id="PTHR11575">
    <property type="entry name" value="5'-NUCLEOTIDASE-RELATED"/>
    <property type="match status" value="1"/>
</dbReference>
<dbReference type="RefSeq" id="WP_138722394.1">
    <property type="nucleotide sequence ID" value="NZ_SSHJ02000005.1"/>
</dbReference>
<dbReference type="PROSITE" id="PS51318">
    <property type="entry name" value="TAT"/>
    <property type="match status" value="1"/>
</dbReference>
<proteinExistence type="predicted"/>
<dbReference type="InterPro" id="IPR006179">
    <property type="entry name" value="5_nucleotidase/apyrase"/>
</dbReference>
<dbReference type="EMBL" id="SSHJ02000005">
    <property type="protein sequence ID" value="MFN0255281.1"/>
    <property type="molecule type" value="Genomic_DNA"/>
</dbReference>
<dbReference type="SUPFAM" id="SSF56300">
    <property type="entry name" value="Metallo-dependent phosphatases"/>
    <property type="match status" value="1"/>
</dbReference>
<dbReference type="Proteomes" id="UP001517247">
    <property type="component" value="Unassembled WGS sequence"/>
</dbReference>
<dbReference type="InterPro" id="IPR029052">
    <property type="entry name" value="Metallo-depent_PP-like"/>
</dbReference>
<dbReference type="PANTHER" id="PTHR11575:SF24">
    <property type="entry name" value="5'-NUCLEOTIDASE"/>
    <property type="match status" value="1"/>
</dbReference>
<organism evidence="1 2">
    <name type="scientific">Pedobacter ureilyticus</name>
    <dbReference type="NCBI Taxonomy" id="1393051"/>
    <lineage>
        <taxon>Bacteria</taxon>
        <taxon>Pseudomonadati</taxon>
        <taxon>Bacteroidota</taxon>
        <taxon>Sphingobacteriia</taxon>
        <taxon>Sphingobacteriales</taxon>
        <taxon>Sphingobacteriaceae</taxon>
        <taxon>Pedobacter</taxon>
    </lineage>
</organism>
<accession>A0ABW9J431</accession>
<protein>
    <submittedName>
        <fullName evidence="1">Uncharacterized protein</fullName>
    </submittedName>
</protein>